<reference evidence="2 3" key="1">
    <citation type="submission" date="2023-01" db="EMBL/GenBank/DDBJ databases">
        <title>Cultivation and genomic characterization of new, ubiquitous marine nitrite-oxidizing bacteria from the Nitrospirales.</title>
        <authorList>
            <person name="Mueller A.J."/>
            <person name="Daebeler A."/>
            <person name="Herbold C.W."/>
            <person name="Kirkegaard R.H."/>
            <person name="Daims H."/>
        </authorList>
    </citation>
    <scope>NUCLEOTIDE SEQUENCE [LARGE SCALE GENOMIC DNA]</scope>
    <source>
        <strain evidence="2 3">VA</strain>
    </source>
</reference>
<keyword evidence="1" id="KW-0472">Membrane</keyword>
<feature type="transmembrane region" description="Helical" evidence="1">
    <location>
        <begin position="39"/>
        <end position="59"/>
    </location>
</feature>
<gene>
    <name evidence="2" type="ORF">PP769_09580</name>
</gene>
<evidence type="ECO:0000256" key="1">
    <source>
        <dbReference type="SAM" id="Phobius"/>
    </source>
</evidence>
<accession>A0AA96JYA2</accession>
<sequence>MSEILNLGPSLFTGMLLGAMFFGGLWWTVRKGLTSTRPVLWFSVSLLLRTSVTLAGFYLISDGHWERLLICLVGFTVARSIVTRLTRSDEKATPPLAQEGGRAP</sequence>
<organism evidence="2 3">
    <name type="scientific">Candidatus Nitrospira allomarina</name>
    <dbReference type="NCBI Taxonomy" id="3020900"/>
    <lineage>
        <taxon>Bacteria</taxon>
        <taxon>Pseudomonadati</taxon>
        <taxon>Nitrospirota</taxon>
        <taxon>Nitrospiria</taxon>
        <taxon>Nitrospirales</taxon>
        <taxon>Nitrospiraceae</taxon>
        <taxon>Nitrospira</taxon>
    </lineage>
</organism>
<evidence type="ECO:0000313" key="2">
    <source>
        <dbReference type="EMBL" id="WNM59986.1"/>
    </source>
</evidence>
<feature type="transmembrane region" description="Helical" evidence="1">
    <location>
        <begin position="6"/>
        <end position="27"/>
    </location>
</feature>
<dbReference type="Pfam" id="PF12966">
    <property type="entry name" value="AtpR"/>
    <property type="match status" value="1"/>
</dbReference>
<dbReference type="RefSeq" id="WP_312646898.1">
    <property type="nucleotide sequence ID" value="NZ_CP116967.1"/>
</dbReference>
<evidence type="ECO:0000313" key="3">
    <source>
        <dbReference type="Proteomes" id="UP001302719"/>
    </source>
</evidence>
<name>A0AA96JYA2_9BACT</name>
<dbReference type="NCBIfam" id="TIGR03165">
    <property type="entry name" value="F1F0_chp_2"/>
    <property type="match status" value="1"/>
</dbReference>
<dbReference type="EMBL" id="CP116967">
    <property type="protein sequence ID" value="WNM59986.1"/>
    <property type="molecule type" value="Genomic_DNA"/>
</dbReference>
<protein>
    <submittedName>
        <fullName evidence="2">ATP synthase subunit I</fullName>
    </submittedName>
</protein>
<keyword evidence="1" id="KW-0812">Transmembrane</keyword>
<dbReference type="KEGG" id="nall:PP769_09580"/>
<dbReference type="AlphaFoldDB" id="A0AA96JYA2"/>
<keyword evidence="1" id="KW-1133">Transmembrane helix</keyword>
<dbReference type="Proteomes" id="UP001302719">
    <property type="component" value="Chromosome"/>
</dbReference>
<dbReference type="InterPro" id="IPR017581">
    <property type="entry name" value="AtpR-like"/>
</dbReference>
<proteinExistence type="predicted"/>
<keyword evidence="3" id="KW-1185">Reference proteome</keyword>